<keyword evidence="2" id="KW-0560">Oxidoreductase</keyword>
<dbReference type="KEGG" id="afs:AFR_15100"/>
<dbReference type="CDD" id="cd05233">
    <property type="entry name" value="SDR_c"/>
    <property type="match status" value="1"/>
</dbReference>
<dbReference type="STRING" id="1246995.AFR_15100"/>
<comment type="similarity">
    <text evidence="1">Belongs to the short-chain dehydrogenases/reductases (SDR) family.</text>
</comment>
<evidence type="ECO:0000313" key="4">
    <source>
        <dbReference type="Proteomes" id="UP000017746"/>
    </source>
</evidence>
<dbReference type="SUPFAM" id="SSF51735">
    <property type="entry name" value="NAD(P)-binding Rossmann-fold domains"/>
    <property type="match status" value="1"/>
</dbReference>
<dbReference type="eggNOG" id="COG1028">
    <property type="taxonomic scope" value="Bacteria"/>
</dbReference>
<dbReference type="OrthoDB" id="154414at2"/>
<dbReference type="PANTHER" id="PTHR43639:SF1">
    <property type="entry name" value="SHORT-CHAIN DEHYDROGENASE_REDUCTASE FAMILY PROTEIN"/>
    <property type="match status" value="1"/>
</dbReference>
<dbReference type="InterPro" id="IPR002347">
    <property type="entry name" value="SDR_fam"/>
</dbReference>
<dbReference type="EMBL" id="CP006272">
    <property type="protein sequence ID" value="AGZ41302.1"/>
    <property type="molecule type" value="Genomic_DNA"/>
</dbReference>
<sequence>MGIAIVTGGSSGIGRATAVELAKRGEGVIFTYRGNEQAAAGLVAEIEKDGGAAVAVRLDLGDTTTFPAFVDEVRNALSSTWETDRFTSLVNNAGVGGGMTFAETTEEYFDMMSRVLFRGPFFLTQKLLPLLADGGAIVNVGSSSARSNGTERGGGYAAYAANKGAVAVLTRYLAVELAGRGIRVNTISPGTTRTGIGDNAFETYAHLIPEFGKKVLLGRIGESEDVAAAIAVLVSADGRWITGQDIEVSGGYQLGV</sequence>
<protein>
    <submittedName>
        <fullName evidence="3">Short-chain dehydrogenase/reductase SDR</fullName>
    </submittedName>
</protein>
<dbReference type="PANTHER" id="PTHR43639">
    <property type="entry name" value="OXIDOREDUCTASE, SHORT-CHAIN DEHYDROGENASE/REDUCTASE FAMILY (AFU_ORTHOLOGUE AFUA_5G02870)"/>
    <property type="match status" value="1"/>
</dbReference>
<evidence type="ECO:0000256" key="1">
    <source>
        <dbReference type="ARBA" id="ARBA00006484"/>
    </source>
</evidence>
<dbReference type="AlphaFoldDB" id="U5VWY4"/>
<dbReference type="FunFam" id="3.40.50.720:FF:000084">
    <property type="entry name" value="Short-chain dehydrogenase reductase"/>
    <property type="match status" value="1"/>
</dbReference>
<dbReference type="InterPro" id="IPR036291">
    <property type="entry name" value="NAD(P)-bd_dom_sf"/>
</dbReference>
<evidence type="ECO:0000256" key="2">
    <source>
        <dbReference type="ARBA" id="ARBA00023002"/>
    </source>
</evidence>
<organism evidence="3 4">
    <name type="scientific">Actinoplanes friuliensis DSM 7358</name>
    <dbReference type="NCBI Taxonomy" id="1246995"/>
    <lineage>
        <taxon>Bacteria</taxon>
        <taxon>Bacillati</taxon>
        <taxon>Actinomycetota</taxon>
        <taxon>Actinomycetes</taxon>
        <taxon>Micromonosporales</taxon>
        <taxon>Micromonosporaceae</taxon>
        <taxon>Actinoplanes</taxon>
    </lineage>
</organism>
<dbReference type="Proteomes" id="UP000017746">
    <property type="component" value="Chromosome"/>
</dbReference>
<accession>U5VWY4</accession>
<dbReference type="Gene3D" id="3.40.50.720">
    <property type="entry name" value="NAD(P)-binding Rossmann-like Domain"/>
    <property type="match status" value="1"/>
</dbReference>
<gene>
    <name evidence="3" type="ORF">AFR_15100</name>
</gene>
<dbReference type="Pfam" id="PF13561">
    <property type="entry name" value="adh_short_C2"/>
    <property type="match status" value="1"/>
</dbReference>
<evidence type="ECO:0000313" key="3">
    <source>
        <dbReference type="EMBL" id="AGZ41302.1"/>
    </source>
</evidence>
<proteinExistence type="inferred from homology"/>
<dbReference type="PATRIC" id="fig|1246995.3.peg.3066"/>
<reference evidence="3 4" key="1">
    <citation type="journal article" date="2014" name="J. Biotechnol.">
        <title>Complete genome sequence of the actinobacterium Actinoplanes friuliensis HAG 010964, producer of the lipopeptide antibiotic friulimycin.</title>
        <authorList>
            <person name="Ruckert C."/>
            <person name="Szczepanowski R."/>
            <person name="Albersmeier A."/>
            <person name="Goesmann A."/>
            <person name="Fischer N."/>
            <person name="Steinkamper A."/>
            <person name="Puhler A."/>
            <person name="Biener R."/>
            <person name="Schwartz D."/>
            <person name="Kalinowski J."/>
        </authorList>
    </citation>
    <scope>NUCLEOTIDE SEQUENCE [LARGE SCALE GENOMIC DNA]</scope>
    <source>
        <strain evidence="3 4">DSM 7358</strain>
    </source>
</reference>
<dbReference type="HOGENOM" id="CLU_010194_1_3_11"/>
<name>U5VWY4_9ACTN</name>
<dbReference type="GO" id="GO:0016491">
    <property type="term" value="F:oxidoreductase activity"/>
    <property type="evidence" value="ECO:0007669"/>
    <property type="project" value="UniProtKB-KW"/>
</dbReference>
<dbReference type="PRINTS" id="PR00081">
    <property type="entry name" value="GDHRDH"/>
</dbReference>
<dbReference type="RefSeq" id="WP_023361361.1">
    <property type="nucleotide sequence ID" value="NC_022657.1"/>
</dbReference>
<keyword evidence="4" id="KW-1185">Reference proteome</keyword>
<dbReference type="PRINTS" id="PR00080">
    <property type="entry name" value="SDRFAMILY"/>
</dbReference>